<dbReference type="PANTHER" id="PTHR43464">
    <property type="entry name" value="METHYLTRANSFERASE"/>
    <property type="match status" value="1"/>
</dbReference>
<reference evidence="5 6" key="1">
    <citation type="submission" date="2016-06" db="EMBL/GenBank/DDBJ databases">
        <authorList>
            <person name="Kjaerup R.B."/>
            <person name="Dalgaard T.S."/>
            <person name="Juul-Madsen H.R."/>
        </authorList>
    </citation>
    <scope>NUCLEOTIDE SEQUENCE [LARGE SCALE GENOMIC DNA]</scope>
    <source>
        <strain evidence="5 6">DSM 43363</strain>
    </source>
</reference>
<dbReference type="Gene3D" id="3.40.50.150">
    <property type="entry name" value="Vaccinia Virus protein VP39"/>
    <property type="match status" value="1"/>
</dbReference>
<name>A0A1C6UZV3_9ACTN</name>
<dbReference type="STRING" id="47871.GA0070608_2175"/>
<dbReference type="GO" id="GO:0032259">
    <property type="term" value="P:methylation"/>
    <property type="evidence" value="ECO:0007669"/>
    <property type="project" value="UniProtKB-KW"/>
</dbReference>
<dbReference type="AlphaFoldDB" id="A0A1C6UZV3"/>
<feature type="domain" description="Methyltransferase" evidence="4">
    <location>
        <begin position="53"/>
        <end position="144"/>
    </location>
</feature>
<dbReference type="Proteomes" id="UP000199343">
    <property type="component" value="Unassembled WGS sequence"/>
</dbReference>
<accession>A0A1C6UZV3</accession>
<keyword evidence="3" id="KW-0949">S-adenosyl-L-methionine</keyword>
<evidence type="ECO:0000313" key="6">
    <source>
        <dbReference type="Proteomes" id="UP000199343"/>
    </source>
</evidence>
<protein>
    <submittedName>
        <fullName evidence="5">Methyltransferase domain-containing protein</fullName>
    </submittedName>
</protein>
<dbReference type="InterPro" id="IPR029063">
    <property type="entry name" value="SAM-dependent_MTases_sf"/>
</dbReference>
<gene>
    <name evidence="5" type="ORF">GA0070608_2175</name>
</gene>
<evidence type="ECO:0000256" key="2">
    <source>
        <dbReference type="ARBA" id="ARBA00022679"/>
    </source>
</evidence>
<evidence type="ECO:0000256" key="3">
    <source>
        <dbReference type="ARBA" id="ARBA00022691"/>
    </source>
</evidence>
<evidence type="ECO:0000256" key="1">
    <source>
        <dbReference type="ARBA" id="ARBA00022603"/>
    </source>
</evidence>
<proteinExistence type="predicted"/>
<dbReference type="SUPFAM" id="SSF53335">
    <property type="entry name" value="S-adenosyl-L-methionine-dependent methyltransferases"/>
    <property type="match status" value="1"/>
</dbReference>
<keyword evidence="1 5" id="KW-0489">Methyltransferase</keyword>
<evidence type="ECO:0000313" key="5">
    <source>
        <dbReference type="EMBL" id="SCL59605.1"/>
    </source>
</evidence>
<dbReference type="GO" id="GO:0008168">
    <property type="term" value="F:methyltransferase activity"/>
    <property type="evidence" value="ECO:0007669"/>
    <property type="project" value="UniProtKB-KW"/>
</dbReference>
<keyword evidence="2 5" id="KW-0808">Transferase</keyword>
<dbReference type="CDD" id="cd02440">
    <property type="entry name" value="AdoMet_MTases"/>
    <property type="match status" value="1"/>
</dbReference>
<dbReference type="PANTHER" id="PTHR43464:SF19">
    <property type="entry name" value="UBIQUINONE BIOSYNTHESIS O-METHYLTRANSFERASE, MITOCHONDRIAL"/>
    <property type="match status" value="1"/>
</dbReference>
<organism evidence="5 6">
    <name type="scientific">Micromonospora peucetia</name>
    <dbReference type="NCBI Taxonomy" id="47871"/>
    <lineage>
        <taxon>Bacteria</taxon>
        <taxon>Bacillati</taxon>
        <taxon>Actinomycetota</taxon>
        <taxon>Actinomycetes</taxon>
        <taxon>Micromonosporales</taxon>
        <taxon>Micromonosporaceae</taxon>
        <taxon>Micromonospora</taxon>
    </lineage>
</organism>
<dbReference type="EMBL" id="FMIC01000002">
    <property type="protein sequence ID" value="SCL59605.1"/>
    <property type="molecule type" value="Genomic_DNA"/>
</dbReference>
<sequence length="220" mass="23267">MARGAPATTEGISLVDSADWDARYANAPDLVWTADPNRFVVAETADLPPGRALDLAAGEGRNAVWLAERGWRVTAVDFSATAVRRGQELARKRGVDVDWQVADVTAHQPEAGAYDLVLIAYLHLPRPDLAAVLRRAATAVRPGGSFVLVGHDLANLTAGTGGPQDPAILQTPDVVVAELPGLRVRRAETAHRPVRTPDGTVDALDTVVVATRPSARLSPA</sequence>
<dbReference type="InterPro" id="IPR041698">
    <property type="entry name" value="Methyltransf_25"/>
</dbReference>
<dbReference type="Pfam" id="PF13649">
    <property type="entry name" value="Methyltransf_25"/>
    <property type="match status" value="1"/>
</dbReference>
<evidence type="ECO:0000259" key="4">
    <source>
        <dbReference type="Pfam" id="PF13649"/>
    </source>
</evidence>